<dbReference type="EMBL" id="RQJO01000007">
    <property type="protein sequence ID" value="RRB07879.1"/>
    <property type="molecule type" value="Genomic_DNA"/>
</dbReference>
<dbReference type="Proteomes" id="UP000271925">
    <property type="component" value="Unassembled WGS sequence"/>
</dbReference>
<feature type="compositionally biased region" description="Polar residues" evidence="6">
    <location>
        <begin position="430"/>
        <end position="439"/>
    </location>
</feature>
<evidence type="ECO:0000256" key="7">
    <source>
        <dbReference type="SAM" id="SignalP"/>
    </source>
</evidence>
<reference evidence="9 10" key="1">
    <citation type="submission" date="2018-11" db="EMBL/GenBank/DDBJ databases">
        <authorList>
            <person name="Zhou Z."/>
            <person name="Wang G."/>
        </authorList>
    </citation>
    <scope>NUCLEOTIDE SEQUENCE [LARGE SCALE GENOMIC DNA]</scope>
    <source>
        <strain evidence="9 10">KCTC52004</strain>
    </source>
</reference>
<keyword evidence="4" id="KW-0472">Membrane</keyword>
<accession>A0A3P1C3N0</accession>
<dbReference type="InterPro" id="IPR011990">
    <property type="entry name" value="TPR-like_helical_dom_sf"/>
</dbReference>
<feature type="domain" description="RagB/SusD" evidence="8">
    <location>
        <begin position="307"/>
        <end position="419"/>
    </location>
</feature>
<sequence>MKKYKLMACLVVILLSQNACREEYLNPSSASEQQVINSPDGLIAMANGLQSRYTAGRLGAIYNAVATGGLTTREFRVLNAGNVDEVALESGLANVTNANSVVRQLWTSCLITNANSDIILANADKITEAGTKSGVVAYAAIFKALSLGTLAQFFEQAPIKAGENAPFVPRVQLLKESVTQLEAAATLVASNPLSVKFTTSIVTGIDIPNTLQALIARNSLFAGDYAKAAAAAAKVDLTKKSFFSFDDNTRNPIYETAFSNRNVIEPVSATLGLPAGLTPDPADKRIPFYVRPTASATLNLGTGFATANNAPLPVYLPGEMLLIRAEALIRGISSGGAPTDVNAAITELNKVLTKTAATDVWGVGAGLPAYAGPAVAADVLNEIYKNRAIELAYSGFRLEDGRRFGRSGPSVTGERNRNFMPYPRTERDNNTNTPAKDPD</sequence>
<feature type="chain" id="PRO_5018080163" evidence="7">
    <location>
        <begin position="22"/>
        <end position="439"/>
    </location>
</feature>
<keyword evidence="5" id="KW-0998">Cell outer membrane</keyword>
<evidence type="ECO:0000256" key="4">
    <source>
        <dbReference type="ARBA" id="ARBA00023136"/>
    </source>
</evidence>
<protein>
    <submittedName>
        <fullName evidence="9">RagB/SusD family nutrient uptake outer membrane protein</fullName>
    </submittedName>
</protein>
<evidence type="ECO:0000313" key="9">
    <source>
        <dbReference type="EMBL" id="RRB07879.1"/>
    </source>
</evidence>
<comment type="similarity">
    <text evidence="2">Belongs to the SusD family.</text>
</comment>
<proteinExistence type="inferred from homology"/>
<gene>
    <name evidence="9" type="ORF">EHT25_00755</name>
</gene>
<dbReference type="SUPFAM" id="SSF48452">
    <property type="entry name" value="TPR-like"/>
    <property type="match status" value="1"/>
</dbReference>
<evidence type="ECO:0000259" key="8">
    <source>
        <dbReference type="Pfam" id="PF07980"/>
    </source>
</evidence>
<evidence type="ECO:0000256" key="2">
    <source>
        <dbReference type="ARBA" id="ARBA00006275"/>
    </source>
</evidence>
<keyword evidence="3 7" id="KW-0732">Signal</keyword>
<feature type="region of interest" description="Disordered" evidence="6">
    <location>
        <begin position="404"/>
        <end position="439"/>
    </location>
</feature>
<dbReference type="Gene3D" id="1.25.40.390">
    <property type="match status" value="1"/>
</dbReference>
<dbReference type="InterPro" id="IPR012944">
    <property type="entry name" value="SusD_RagB_dom"/>
</dbReference>
<evidence type="ECO:0000256" key="6">
    <source>
        <dbReference type="SAM" id="MobiDB-lite"/>
    </source>
</evidence>
<organism evidence="9 10">
    <name type="scientific">Larkinella rosea</name>
    <dbReference type="NCBI Taxonomy" id="2025312"/>
    <lineage>
        <taxon>Bacteria</taxon>
        <taxon>Pseudomonadati</taxon>
        <taxon>Bacteroidota</taxon>
        <taxon>Cytophagia</taxon>
        <taxon>Cytophagales</taxon>
        <taxon>Spirosomataceae</taxon>
        <taxon>Larkinella</taxon>
    </lineage>
</organism>
<comment type="subcellular location">
    <subcellularLocation>
        <location evidence="1">Cell outer membrane</location>
    </subcellularLocation>
</comment>
<evidence type="ECO:0000256" key="3">
    <source>
        <dbReference type="ARBA" id="ARBA00022729"/>
    </source>
</evidence>
<feature type="signal peptide" evidence="7">
    <location>
        <begin position="1"/>
        <end position="21"/>
    </location>
</feature>
<evidence type="ECO:0000256" key="1">
    <source>
        <dbReference type="ARBA" id="ARBA00004442"/>
    </source>
</evidence>
<dbReference type="OrthoDB" id="1522814at2"/>
<evidence type="ECO:0000313" key="10">
    <source>
        <dbReference type="Proteomes" id="UP000271925"/>
    </source>
</evidence>
<dbReference type="AlphaFoldDB" id="A0A3P1C3N0"/>
<evidence type="ECO:0000256" key="5">
    <source>
        <dbReference type="ARBA" id="ARBA00023237"/>
    </source>
</evidence>
<name>A0A3P1C3N0_9BACT</name>
<comment type="caution">
    <text evidence="9">The sequence shown here is derived from an EMBL/GenBank/DDBJ whole genome shotgun (WGS) entry which is preliminary data.</text>
</comment>
<dbReference type="Pfam" id="PF07980">
    <property type="entry name" value="SusD_RagB"/>
    <property type="match status" value="1"/>
</dbReference>
<dbReference type="GO" id="GO:0009279">
    <property type="term" value="C:cell outer membrane"/>
    <property type="evidence" value="ECO:0007669"/>
    <property type="project" value="UniProtKB-SubCell"/>
</dbReference>
<keyword evidence="10" id="KW-1185">Reference proteome</keyword>